<evidence type="ECO:0000313" key="3">
    <source>
        <dbReference type="Proteomes" id="UP001363622"/>
    </source>
</evidence>
<feature type="compositionally biased region" description="Acidic residues" evidence="1">
    <location>
        <begin position="472"/>
        <end position="485"/>
    </location>
</feature>
<feature type="compositionally biased region" description="Basic and acidic residues" evidence="1">
    <location>
        <begin position="691"/>
        <end position="705"/>
    </location>
</feature>
<reference evidence="2 3" key="1">
    <citation type="submission" date="2024-04" db="EMBL/GenBank/DDBJ databases">
        <title>Phyllosticta paracitricarpa is synonymous to the EU quarantine fungus P. citricarpa based on phylogenomic analyses.</title>
        <authorList>
            <consortium name="Lawrence Berkeley National Laboratory"/>
            <person name="Van Ingen-Buijs V.A."/>
            <person name="Van Westerhoven A.C."/>
            <person name="Haridas S."/>
            <person name="Skiadas P."/>
            <person name="Martin F."/>
            <person name="Groenewald J.Z."/>
            <person name="Crous P.W."/>
            <person name="Seidl M.F."/>
        </authorList>
    </citation>
    <scope>NUCLEOTIDE SEQUENCE [LARGE SCALE GENOMIC DNA]</scope>
    <source>
        <strain evidence="2 3">CBS 123371</strain>
    </source>
</reference>
<feature type="compositionally biased region" description="Basic and acidic residues" evidence="1">
    <location>
        <begin position="573"/>
        <end position="583"/>
    </location>
</feature>
<feature type="compositionally biased region" description="Basic residues" evidence="1">
    <location>
        <begin position="124"/>
        <end position="134"/>
    </location>
</feature>
<feature type="compositionally biased region" description="Low complexity" evidence="1">
    <location>
        <begin position="290"/>
        <end position="301"/>
    </location>
</feature>
<keyword evidence="3" id="KW-1185">Reference proteome</keyword>
<feature type="compositionally biased region" description="Basic residues" evidence="1">
    <location>
        <begin position="523"/>
        <end position="532"/>
    </location>
</feature>
<feature type="compositionally biased region" description="Polar residues" evidence="1">
    <location>
        <begin position="617"/>
        <end position="652"/>
    </location>
</feature>
<feature type="compositionally biased region" description="Low complexity" evidence="1">
    <location>
        <begin position="602"/>
        <end position="616"/>
    </location>
</feature>
<feature type="compositionally biased region" description="Polar residues" evidence="1">
    <location>
        <begin position="277"/>
        <end position="289"/>
    </location>
</feature>
<name>A0ABR1KLP1_9PEZI</name>
<feature type="region of interest" description="Disordered" evidence="1">
    <location>
        <begin position="464"/>
        <end position="730"/>
    </location>
</feature>
<feature type="compositionally biased region" description="Low complexity" evidence="1">
    <location>
        <begin position="36"/>
        <end position="54"/>
    </location>
</feature>
<comment type="caution">
    <text evidence="2">The sequence shown here is derived from an EMBL/GenBank/DDBJ whole genome shotgun (WGS) entry which is preliminary data.</text>
</comment>
<organism evidence="2 3">
    <name type="scientific">Phyllosticta citriasiana</name>
    <dbReference type="NCBI Taxonomy" id="595635"/>
    <lineage>
        <taxon>Eukaryota</taxon>
        <taxon>Fungi</taxon>
        <taxon>Dikarya</taxon>
        <taxon>Ascomycota</taxon>
        <taxon>Pezizomycotina</taxon>
        <taxon>Dothideomycetes</taxon>
        <taxon>Dothideomycetes incertae sedis</taxon>
        <taxon>Botryosphaeriales</taxon>
        <taxon>Phyllostictaceae</taxon>
        <taxon>Phyllosticta</taxon>
    </lineage>
</organism>
<feature type="region of interest" description="Disordered" evidence="1">
    <location>
        <begin position="158"/>
        <end position="205"/>
    </location>
</feature>
<feature type="compositionally biased region" description="Low complexity" evidence="1">
    <location>
        <begin position="14"/>
        <end position="28"/>
    </location>
</feature>
<feature type="region of interest" description="Disordered" evidence="1">
    <location>
        <begin position="1"/>
        <end position="143"/>
    </location>
</feature>
<protein>
    <submittedName>
        <fullName evidence="2">Uncharacterized protein</fullName>
    </submittedName>
</protein>
<dbReference type="EMBL" id="JBBPHU010000008">
    <property type="protein sequence ID" value="KAK7514529.1"/>
    <property type="molecule type" value="Genomic_DNA"/>
</dbReference>
<feature type="compositionally biased region" description="Polar residues" evidence="1">
    <location>
        <begin position="314"/>
        <end position="323"/>
    </location>
</feature>
<feature type="compositionally biased region" description="Polar residues" evidence="1">
    <location>
        <begin position="560"/>
        <end position="572"/>
    </location>
</feature>
<accession>A0ABR1KLP1</accession>
<feature type="compositionally biased region" description="Pro residues" evidence="1">
    <location>
        <begin position="501"/>
        <end position="512"/>
    </location>
</feature>
<gene>
    <name evidence="2" type="ORF">IWZ03DRAFT_380868</name>
</gene>
<evidence type="ECO:0000256" key="1">
    <source>
        <dbReference type="SAM" id="MobiDB-lite"/>
    </source>
</evidence>
<feature type="region of interest" description="Disordered" evidence="1">
    <location>
        <begin position="354"/>
        <end position="449"/>
    </location>
</feature>
<feature type="region of interest" description="Disordered" evidence="1">
    <location>
        <begin position="274"/>
        <end position="334"/>
    </location>
</feature>
<evidence type="ECO:0000313" key="2">
    <source>
        <dbReference type="EMBL" id="KAK7514529.1"/>
    </source>
</evidence>
<feature type="compositionally biased region" description="Basic and acidic residues" evidence="1">
    <location>
        <begin position="158"/>
        <end position="167"/>
    </location>
</feature>
<sequence>MLPSRMFSKRLGDSTRSPSSGSSASPDSSESESESSHQTSQLPEESNSSSTSNRQSKDRSIFSTSVGRPLGPATAKNHKILQGVARKGYNEDVYDAYPSTDEDREGGSIPCESDSDEGPPTLSSRRRKKKKSKLAKVESRREEERVLAEAFEKRLNEFDPKKPDGRHGVFGRLQPSASKSASRERFQEAGIGASATKHRNENQENDEVEIALAEFRRGKTFLQSMTELEEVFKSNSRLPNRYRRLCRWWEGCDEPVAPEKMAWHWRHMAEILKEDNLNPQDTSKNASKDTSPISSLPTTTPEAPSAPLSPGLQPAQSAPNISPGTKGLIDPQTGEIMIPPSVLKEKFRQLYGEFGSRTDIANNTDEPNDAEKRANEGPPEEGCEPPAKKLRNDSGVNGGEIHGRDLSPVENESYENTARSRAGSVPDKMRRSKRQASNNTPFYRADQHPADAFLGSLPKIQAETSFIHITDSDDEDEDKDEDEEKEPVTRWPRKGSLVRPVTPPRLKTPPKPKPTESTTSRVTPKRRGRRPGTRVINGKVVLPSEEVTPSAPKSVKEPSSKASNPPMSNTTPVDKKPKSKFDEPTITSKRTPIPSEKDRANAVHAAATKKAPAQSKSTKGNNTDAPKSKTGTSPPASKITAAQSKSTKADTSTVERKPPATNTAALEETRRENGFIRGNTDFEEDSSTDADTMRHGEDDGKEKSSFRLPSRRSTPPYPASSGSLNRRLFR</sequence>
<dbReference type="Proteomes" id="UP001363622">
    <property type="component" value="Unassembled WGS sequence"/>
</dbReference>
<proteinExistence type="predicted"/>